<dbReference type="AlphaFoldDB" id="A0A9P4MKN8"/>
<evidence type="ECO:0000313" key="3">
    <source>
        <dbReference type="Proteomes" id="UP000799439"/>
    </source>
</evidence>
<evidence type="ECO:0000313" key="2">
    <source>
        <dbReference type="EMBL" id="KAF2153344.1"/>
    </source>
</evidence>
<keyword evidence="3" id="KW-1185">Reference proteome</keyword>
<dbReference type="PANTHER" id="PTHR45458">
    <property type="entry name" value="SHORT-CHAIN DEHYDROGENASE/REDUCTASE SDR"/>
    <property type="match status" value="1"/>
</dbReference>
<proteinExistence type="inferred from homology"/>
<dbReference type="OrthoDB" id="5296at2759"/>
<dbReference type="CDD" id="cd05325">
    <property type="entry name" value="carb_red_sniffer_like_SDR_c"/>
    <property type="match status" value="1"/>
</dbReference>
<dbReference type="SUPFAM" id="SSF51735">
    <property type="entry name" value="NAD(P)-binding Rossmann-fold domains"/>
    <property type="match status" value="1"/>
</dbReference>
<reference evidence="2" key="1">
    <citation type="journal article" date="2020" name="Stud. Mycol.">
        <title>101 Dothideomycetes genomes: a test case for predicting lifestyles and emergence of pathogens.</title>
        <authorList>
            <person name="Haridas S."/>
            <person name="Albert R."/>
            <person name="Binder M."/>
            <person name="Bloem J."/>
            <person name="Labutti K."/>
            <person name="Salamov A."/>
            <person name="Andreopoulos B."/>
            <person name="Baker S."/>
            <person name="Barry K."/>
            <person name="Bills G."/>
            <person name="Bluhm B."/>
            <person name="Cannon C."/>
            <person name="Castanera R."/>
            <person name="Culley D."/>
            <person name="Daum C."/>
            <person name="Ezra D."/>
            <person name="Gonzalez J."/>
            <person name="Henrissat B."/>
            <person name="Kuo A."/>
            <person name="Liang C."/>
            <person name="Lipzen A."/>
            <person name="Lutzoni F."/>
            <person name="Magnuson J."/>
            <person name="Mondo S."/>
            <person name="Nolan M."/>
            <person name="Ohm R."/>
            <person name="Pangilinan J."/>
            <person name="Park H.-J."/>
            <person name="Ramirez L."/>
            <person name="Alfaro M."/>
            <person name="Sun H."/>
            <person name="Tritt A."/>
            <person name="Yoshinaga Y."/>
            <person name="Zwiers L.-H."/>
            <person name="Turgeon B."/>
            <person name="Goodwin S."/>
            <person name="Spatafora J."/>
            <person name="Crous P."/>
            <person name="Grigoriev I."/>
        </authorList>
    </citation>
    <scope>NUCLEOTIDE SEQUENCE</scope>
    <source>
        <strain evidence="2">CBS 260.36</strain>
    </source>
</reference>
<dbReference type="PANTHER" id="PTHR45458:SF1">
    <property type="entry name" value="SHORT CHAIN DEHYDROGENASE"/>
    <property type="match status" value="1"/>
</dbReference>
<dbReference type="GO" id="GO:0016616">
    <property type="term" value="F:oxidoreductase activity, acting on the CH-OH group of donors, NAD or NADP as acceptor"/>
    <property type="evidence" value="ECO:0007669"/>
    <property type="project" value="TreeGrafter"/>
</dbReference>
<dbReference type="Gene3D" id="3.40.50.720">
    <property type="entry name" value="NAD(P)-binding Rossmann-like Domain"/>
    <property type="match status" value="1"/>
</dbReference>
<evidence type="ECO:0000256" key="1">
    <source>
        <dbReference type="RuleBase" id="RU000363"/>
    </source>
</evidence>
<sequence>MPTAVLTGCGSGIGHSFAQALIDDGYTVYATDVKSSSKLTSLKCKTDTLDVRDPQSISAFVSSLNKQPVDILLNVAGIMSPAADDALETSTKDIMARTLETNTIGPFLLTQALLPNLLASSQPRVGIVSSRVGSMGDNSSGGSYAYRASKAAVNSIGRNLAVDLKDRGVVVSLLHPGFVKTALDTTGKTHKLKEAVEPEEAATKLWGVMKEKTINDTGKFWHREGYELPW</sequence>
<dbReference type="Pfam" id="PF00106">
    <property type="entry name" value="adh_short"/>
    <property type="match status" value="1"/>
</dbReference>
<dbReference type="InterPro" id="IPR052184">
    <property type="entry name" value="SDR_enzymes"/>
</dbReference>
<dbReference type="InterPro" id="IPR002347">
    <property type="entry name" value="SDR_fam"/>
</dbReference>
<dbReference type="InterPro" id="IPR036291">
    <property type="entry name" value="NAD(P)-bd_dom_sf"/>
</dbReference>
<protein>
    <submittedName>
        <fullName evidence="2">3-oxoacyl-reductase</fullName>
    </submittedName>
</protein>
<accession>A0A9P4MKN8</accession>
<organism evidence="2 3">
    <name type="scientific">Myriangium duriaei CBS 260.36</name>
    <dbReference type="NCBI Taxonomy" id="1168546"/>
    <lineage>
        <taxon>Eukaryota</taxon>
        <taxon>Fungi</taxon>
        <taxon>Dikarya</taxon>
        <taxon>Ascomycota</taxon>
        <taxon>Pezizomycotina</taxon>
        <taxon>Dothideomycetes</taxon>
        <taxon>Dothideomycetidae</taxon>
        <taxon>Myriangiales</taxon>
        <taxon>Myriangiaceae</taxon>
        <taxon>Myriangium</taxon>
    </lineage>
</organism>
<comment type="similarity">
    <text evidence="1">Belongs to the short-chain dehydrogenases/reductases (SDR) family.</text>
</comment>
<dbReference type="PRINTS" id="PR00081">
    <property type="entry name" value="GDHRDH"/>
</dbReference>
<dbReference type="EMBL" id="ML996085">
    <property type="protein sequence ID" value="KAF2153344.1"/>
    <property type="molecule type" value="Genomic_DNA"/>
</dbReference>
<comment type="caution">
    <text evidence="2">The sequence shown here is derived from an EMBL/GenBank/DDBJ whole genome shotgun (WGS) entry which is preliminary data.</text>
</comment>
<gene>
    <name evidence="2" type="ORF">K461DRAFT_240819</name>
</gene>
<feature type="non-terminal residue" evidence="2">
    <location>
        <position position="230"/>
    </location>
</feature>
<dbReference type="Proteomes" id="UP000799439">
    <property type="component" value="Unassembled WGS sequence"/>
</dbReference>
<dbReference type="PRINTS" id="PR00080">
    <property type="entry name" value="SDRFAMILY"/>
</dbReference>
<name>A0A9P4MKN8_9PEZI</name>